<accession>A0A699WKP5</accession>
<gene>
    <name evidence="1" type="ORF">Tci_917310</name>
</gene>
<dbReference type="AlphaFoldDB" id="A0A699WKP5"/>
<proteinExistence type="predicted"/>
<evidence type="ECO:0000313" key="1">
    <source>
        <dbReference type="EMBL" id="GFD45341.1"/>
    </source>
</evidence>
<feature type="non-terminal residue" evidence="1">
    <location>
        <position position="47"/>
    </location>
</feature>
<comment type="caution">
    <text evidence="1">The sequence shown here is derived from an EMBL/GenBank/DDBJ whole genome shotgun (WGS) entry which is preliminary data.</text>
</comment>
<reference evidence="1" key="1">
    <citation type="journal article" date="2019" name="Sci. Rep.">
        <title>Draft genome of Tanacetum cinerariifolium, the natural source of mosquito coil.</title>
        <authorList>
            <person name="Yamashiro T."/>
            <person name="Shiraishi A."/>
            <person name="Satake H."/>
            <person name="Nakayama K."/>
        </authorList>
    </citation>
    <scope>NUCLEOTIDE SEQUENCE</scope>
</reference>
<protein>
    <recommendedName>
        <fullName evidence="2">Zinc finger, CCHC-type</fullName>
    </recommendedName>
</protein>
<evidence type="ECO:0008006" key="2">
    <source>
        <dbReference type="Google" id="ProtNLM"/>
    </source>
</evidence>
<name>A0A699WKP5_TANCI</name>
<dbReference type="EMBL" id="BKCJ011645926">
    <property type="protein sequence ID" value="GFD45341.1"/>
    <property type="molecule type" value="Genomic_DNA"/>
</dbReference>
<organism evidence="1">
    <name type="scientific">Tanacetum cinerariifolium</name>
    <name type="common">Dalmatian daisy</name>
    <name type="synonym">Chrysanthemum cinerariifolium</name>
    <dbReference type="NCBI Taxonomy" id="118510"/>
    <lineage>
        <taxon>Eukaryota</taxon>
        <taxon>Viridiplantae</taxon>
        <taxon>Streptophyta</taxon>
        <taxon>Embryophyta</taxon>
        <taxon>Tracheophyta</taxon>
        <taxon>Spermatophyta</taxon>
        <taxon>Magnoliopsida</taxon>
        <taxon>eudicotyledons</taxon>
        <taxon>Gunneridae</taxon>
        <taxon>Pentapetalae</taxon>
        <taxon>asterids</taxon>
        <taxon>campanulids</taxon>
        <taxon>Asterales</taxon>
        <taxon>Asteraceae</taxon>
        <taxon>Asteroideae</taxon>
        <taxon>Anthemideae</taxon>
        <taxon>Anthemidinae</taxon>
        <taxon>Tanacetum</taxon>
    </lineage>
</organism>
<sequence length="47" mass="5403">MCLYIDAEEPELGDLREPANYKAALLDTESEKWLNAINVEMQSMKDN</sequence>